<dbReference type="Proteomes" id="UP000023152">
    <property type="component" value="Unassembled WGS sequence"/>
</dbReference>
<evidence type="ECO:0000313" key="1">
    <source>
        <dbReference type="EMBL" id="ETO34955.1"/>
    </source>
</evidence>
<gene>
    <name evidence="1" type="ORF">RFI_02120</name>
</gene>
<dbReference type="AlphaFoldDB" id="X6P8V7"/>
<name>X6P8V7_RETFI</name>
<dbReference type="EMBL" id="ASPP01002098">
    <property type="protein sequence ID" value="ETO34955.1"/>
    <property type="molecule type" value="Genomic_DNA"/>
</dbReference>
<keyword evidence="2" id="KW-1185">Reference proteome</keyword>
<dbReference type="SUPFAM" id="SSF48097">
    <property type="entry name" value="Regulator of G-protein signaling, RGS"/>
    <property type="match status" value="1"/>
</dbReference>
<accession>X6P8V7</accession>
<dbReference type="Gene3D" id="1.10.167.10">
    <property type="entry name" value="Regulator of G-protein Signalling 4, domain 2"/>
    <property type="match status" value="1"/>
</dbReference>
<evidence type="ECO:0000313" key="2">
    <source>
        <dbReference type="Proteomes" id="UP000023152"/>
    </source>
</evidence>
<comment type="caution">
    <text evidence="1">The sequence shown here is derived from an EMBL/GenBank/DDBJ whole genome shotgun (WGS) entry which is preliminary data.</text>
</comment>
<dbReference type="InterPro" id="IPR044926">
    <property type="entry name" value="RGS_subdomain_2"/>
</dbReference>
<reference evidence="1 2" key="1">
    <citation type="journal article" date="2013" name="Curr. Biol.">
        <title>The Genome of the Foraminiferan Reticulomyxa filosa.</title>
        <authorList>
            <person name="Glockner G."/>
            <person name="Hulsmann N."/>
            <person name="Schleicher M."/>
            <person name="Noegel A.A."/>
            <person name="Eichinger L."/>
            <person name="Gallinger C."/>
            <person name="Pawlowski J."/>
            <person name="Sierra R."/>
            <person name="Euteneuer U."/>
            <person name="Pillet L."/>
            <person name="Moustafa A."/>
            <person name="Platzer M."/>
            <person name="Groth M."/>
            <person name="Szafranski K."/>
            <person name="Schliwa M."/>
        </authorList>
    </citation>
    <scope>NUCLEOTIDE SEQUENCE [LARGE SCALE GENOMIC DNA]</scope>
</reference>
<proteinExistence type="predicted"/>
<sequence>TYFFFFFFKKKRLLIEFTQFRNFLLIAQTKGSQSTAPKQNVQTPTGILNIAAMFEDPLKGGDLSATNSRDNSTTIVKEQKVVEMSGDGKLGIRQLLSRNMERLVTVTVPTTTDSEDKIKSLQFSSECSAFHVDLPSDIVQSEIVYDDTLTPNTKFKLLVEKYIFTHSKFALNVSSQTRFALTRLYNEVIAQHGHARLQTDIDYGVFDVCSWELYALMHDNFARFKLSDAYIKYCKSVQ</sequence>
<dbReference type="InterPro" id="IPR036305">
    <property type="entry name" value="RGS_sf"/>
</dbReference>
<protein>
    <recommendedName>
        <fullName evidence="3">RGS domain-containing protein</fullName>
    </recommendedName>
</protein>
<organism evidence="1 2">
    <name type="scientific">Reticulomyxa filosa</name>
    <dbReference type="NCBI Taxonomy" id="46433"/>
    <lineage>
        <taxon>Eukaryota</taxon>
        <taxon>Sar</taxon>
        <taxon>Rhizaria</taxon>
        <taxon>Retaria</taxon>
        <taxon>Foraminifera</taxon>
        <taxon>Monothalamids</taxon>
        <taxon>Reticulomyxidae</taxon>
        <taxon>Reticulomyxa</taxon>
    </lineage>
</organism>
<feature type="non-terminal residue" evidence="1">
    <location>
        <position position="1"/>
    </location>
</feature>
<evidence type="ECO:0008006" key="3">
    <source>
        <dbReference type="Google" id="ProtNLM"/>
    </source>
</evidence>